<gene>
    <name evidence="2" type="ORF">I7I52_06582</name>
</gene>
<evidence type="ECO:0000313" key="2">
    <source>
        <dbReference type="EMBL" id="KAG5296072.1"/>
    </source>
</evidence>
<evidence type="ECO:0000256" key="1">
    <source>
        <dbReference type="SAM" id="SignalP"/>
    </source>
</evidence>
<organism evidence="2 3">
    <name type="scientific">Ajellomyces capsulatus</name>
    <name type="common">Darling's disease fungus</name>
    <name type="synonym">Histoplasma capsulatum</name>
    <dbReference type="NCBI Taxonomy" id="5037"/>
    <lineage>
        <taxon>Eukaryota</taxon>
        <taxon>Fungi</taxon>
        <taxon>Dikarya</taxon>
        <taxon>Ascomycota</taxon>
        <taxon>Pezizomycotina</taxon>
        <taxon>Eurotiomycetes</taxon>
        <taxon>Eurotiomycetidae</taxon>
        <taxon>Onygenales</taxon>
        <taxon>Ajellomycetaceae</taxon>
        <taxon>Histoplasma</taxon>
    </lineage>
</organism>
<dbReference type="VEuPathDB" id="FungiDB:I7I52_06582"/>
<dbReference type="EMBL" id="JAEVHI010000003">
    <property type="protein sequence ID" value="KAG5296072.1"/>
    <property type="molecule type" value="Genomic_DNA"/>
</dbReference>
<comment type="caution">
    <text evidence="2">The sequence shown here is derived from an EMBL/GenBank/DDBJ whole genome shotgun (WGS) entry which is preliminary data.</text>
</comment>
<feature type="chain" id="PRO_5034809632" description="Secreted protein" evidence="1">
    <location>
        <begin position="19"/>
        <end position="91"/>
    </location>
</feature>
<evidence type="ECO:0008006" key="4">
    <source>
        <dbReference type="Google" id="ProtNLM"/>
    </source>
</evidence>
<proteinExistence type="predicted"/>
<protein>
    <recommendedName>
        <fullName evidence="4">Secreted protein</fullName>
    </recommendedName>
</protein>
<keyword evidence="1" id="KW-0732">Signal</keyword>
<dbReference type="AlphaFoldDB" id="A0A8H8D057"/>
<dbReference type="Proteomes" id="UP000670092">
    <property type="component" value="Unassembled WGS sequence"/>
</dbReference>
<accession>A0A8H8D057</accession>
<feature type="signal peptide" evidence="1">
    <location>
        <begin position="1"/>
        <end position="18"/>
    </location>
</feature>
<sequence length="91" mass="10551">MDNWLLLLFCCAVGSVSASTLPAPAKNPRWNRLARPLALEISHAGLRIVRNRSLSWYIFASFFPLSFHGPREREREGFFHPMDFLLVYRTD</sequence>
<name>A0A8H8D057_AJECA</name>
<reference evidence="2 3" key="1">
    <citation type="submission" date="2021-01" db="EMBL/GenBank/DDBJ databases">
        <title>Chromosome-level genome assembly of a human fungal pathogen reveals clustering of transcriptionally co-regulated genes.</title>
        <authorList>
            <person name="Voorhies M."/>
            <person name="Cohen S."/>
            <person name="Shea T.P."/>
            <person name="Petrus S."/>
            <person name="Munoz J.F."/>
            <person name="Poplawski S."/>
            <person name="Goldman W.E."/>
            <person name="Michael T."/>
            <person name="Cuomo C.A."/>
            <person name="Sil A."/>
            <person name="Beyhan S."/>
        </authorList>
    </citation>
    <scope>NUCLEOTIDE SEQUENCE [LARGE SCALE GENOMIC DNA]</scope>
    <source>
        <strain evidence="2 3">G184AR</strain>
    </source>
</reference>
<evidence type="ECO:0000313" key="3">
    <source>
        <dbReference type="Proteomes" id="UP000670092"/>
    </source>
</evidence>